<accession>A0ABP8Y940</accession>
<dbReference type="SUPFAM" id="SSF52799">
    <property type="entry name" value="(Phosphotyrosine protein) phosphatases II"/>
    <property type="match status" value="1"/>
</dbReference>
<evidence type="ECO:0000313" key="3">
    <source>
        <dbReference type="Proteomes" id="UP001500956"/>
    </source>
</evidence>
<dbReference type="InterPro" id="IPR016130">
    <property type="entry name" value="Tyr_Pase_AS"/>
</dbReference>
<dbReference type="RefSeq" id="WP_343037484.1">
    <property type="nucleotide sequence ID" value="NZ_BAABID010000006.1"/>
</dbReference>
<proteinExistence type="predicted"/>
<gene>
    <name evidence="2" type="ORF">GCM10023216_10830</name>
</gene>
<protein>
    <submittedName>
        <fullName evidence="2">Tyrosine-protein phosphatase</fullName>
    </submittedName>
</protein>
<reference evidence="3" key="1">
    <citation type="journal article" date="2019" name="Int. J. Syst. Evol. Microbiol.">
        <title>The Global Catalogue of Microorganisms (GCM) 10K type strain sequencing project: providing services to taxonomists for standard genome sequencing and annotation.</title>
        <authorList>
            <consortium name="The Broad Institute Genomics Platform"/>
            <consortium name="The Broad Institute Genome Sequencing Center for Infectious Disease"/>
            <person name="Wu L."/>
            <person name="Ma J."/>
        </authorList>
    </citation>
    <scope>NUCLEOTIDE SEQUENCE [LARGE SCALE GENOMIC DNA]</scope>
    <source>
        <strain evidence="3">JCM 18063</strain>
    </source>
</reference>
<dbReference type="PROSITE" id="PS50056">
    <property type="entry name" value="TYR_PHOSPHATASE_2"/>
    <property type="match status" value="1"/>
</dbReference>
<dbReference type="Proteomes" id="UP001500956">
    <property type="component" value="Unassembled WGS sequence"/>
</dbReference>
<dbReference type="EMBL" id="BAABID010000006">
    <property type="protein sequence ID" value="GAA4723195.1"/>
    <property type="molecule type" value="Genomic_DNA"/>
</dbReference>
<dbReference type="Gene3D" id="3.90.190.10">
    <property type="entry name" value="Protein tyrosine phosphatase superfamily"/>
    <property type="match status" value="1"/>
</dbReference>
<dbReference type="InterPro" id="IPR029021">
    <property type="entry name" value="Prot-tyrosine_phosphatase-like"/>
</dbReference>
<feature type="domain" description="Tyrosine specific protein phosphatases" evidence="1">
    <location>
        <begin position="133"/>
        <end position="181"/>
    </location>
</feature>
<name>A0ABP8Y940_9MICO</name>
<dbReference type="InterPro" id="IPR026893">
    <property type="entry name" value="Tyr/Ser_Pase_IphP-type"/>
</dbReference>
<keyword evidence="3" id="KW-1185">Reference proteome</keyword>
<dbReference type="PROSITE" id="PS00383">
    <property type="entry name" value="TYR_PHOSPHATASE_1"/>
    <property type="match status" value="1"/>
</dbReference>
<comment type="caution">
    <text evidence="2">The sequence shown here is derived from an EMBL/GenBank/DDBJ whole genome shotgun (WGS) entry which is preliminary data.</text>
</comment>
<dbReference type="Pfam" id="PF13350">
    <property type="entry name" value="Y_phosphatase3"/>
    <property type="match status" value="1"/>
</dbReference>
<evidence type="ECO:0000259" key="1">
    <source>
        <dbReference type="PROSITE" id="PS50056"/>
    </source>
</evidence>
<dbReference type="InterPro" id="IPR000387">
    <property type="entry name" value="Tyr_Pase_dom"/>
</dbReference>
<organism evidence="2 3">
    <name type="scientific">Isoptericola chiayiensis</name>
    <dbReference type="NCBI Taxonomy" id="579446"/>
    <lineage>
        <taxon>Bacteria</taxon>
        <taxon>Bacillati</taxon>
        <taxon>Actinomycetota</taxon>
        <taxon>Actinomycetes</taxon>
        <taxon>Micrococcales</taxon>
        <taxon>Promicromonosporaceae</taxon>
        <taxon>Isoptericola</taxon>
    </lineage>
</organism>
<evidence type="ECO:0000313" key="2">
    <source>
        <dbReference type="EMBL" id="GAA4723195.1"/>
    </source>
</evidence>
<sequence>MTTLDTTLPDSPTAPRIPLTAPVNLRDLGGIAVDGGTVRTGVALRADDLSTADQDTVDALVAGGLRAVVDLRSADEVAVTGRGPLATRSEVTYHHVPFLADIGAASGDLTGTDGAPDPAEMMDQSRFGAMYLRMFEGAAAQIVTALAVVAHSPGAVAFHCAAGQDRTGVLAAALLLALGADEAAIVADYARTGESSAAIQERLAPVMAPLLARFGFDLDDAARAALRTGFSREPMRELLAALAERHGDPLTPLRAAGLTDGLVARLRERALVGPGAA</sequence>